<dbReference type="EMBL" id="LLXJ01000263">
    <property type="protein sequence ID" value="PKC12204.1"/>
    <property type="molecule type" value="Genomic_DNA"/>
</dbReference>
<evidence type="ECO:0000313" key="2">
    <source>
        <dbReference type="Proteomes" id="UP000232722"/>
    </source>
</evidence>
<evidence type="ECO:0000313" key="1">
    <source>
        <dbReference type="EMBL" id="PKC12204.1"/>
    </source>
</evidence>
<gene>
    <name evidence="1" type="ORF">RhiirA5_412128</name>
</gene>
<proteinExistence type="predicted"/>
<sequence length="74" mass="8842">MECFKILQQELLQMQQEIIDKDVNEKENEINCFNPITSRRRGRPHHEGNLLENKEMRCKGCQETGHNLLYLEIN</sequence>
<reference evidence="1 2" key="1">
    <citation type="submission" date="2016-04" db="EMBL/GenBank/DDBJ databases">
        <title>Genome analyses suggest a sexual origin of heterokaryosis in a supposedly ancient asexual fungus.</title>
        <authorList>
            <person name="Ropars J."/>
            <person name="Sedzielewska K."/>
            <person name="Noel J."/>
            <person name="Charron P."/>
            <person name="Farinelli L."/>
            <person name="Marton T."/>
            <person name="Kruger M."/>
            <person name="Pelin A."/>
            <person name="Brachmann A."/>
            <person name="Corradi N."/>
        </authorList>
    </citation>
    <scope>NUCLEOTIDE SEQUENCE [LARGE SCALE GENOMIC DNA]</scope>
    <source>
        <strain evidence="1 2">A5</strain>
    </source>
</reference>
<dbReference type="AlphaFoldDB" id="A0A2N0PZE2"/>
<dbReference type="Proteomes" id="UP000232722">
    <property type="component" value="Unassembled WGS sequence"/>
</dbReference>
<comment type="caution">
    <text evidence="1">The sequence shown here is derived from an EMBL/GenBank/DDBJ whole genome shotgun (WGS) entry which is preliminary data.</text>
</comment>
<reference evidence="1 2" key="2">
    <citation type="submission" date="2017-09" db="EMBL/GenBank/DDBJ databases">
        <title>Extensive intraspecific genome diversity in a model arbuscular mycorrhizal fungus.</title>
        <authorList>
            <person name="Chen E.C."/>
            <person name="Morin E."/>
            <person name="Beaudet D."/>
            <person name="Noel J."/>
            <person name="Ndikumana S."/>
            <person name="Charron P."/>
            <person name="St-Onge C."/>
            <person name="Giorgi J."/>
            <person name="Grigoriev I.V."/>
            <person name="Roux C."/>
            <person name="Martin F.M."/>
            <person name="Corradi N."/>
        </authorList>
    </citation>
    <scope>NUCLEOTIDE SEQUENCE [LARGE SCALE GENOMIC DNA]</scope>
    <source>
        <strain evidence="1 2">A5</strain>
    </source>
</reference>
<accession>A0A2N0PZE2</accession>
<organism evidence="1 2">
    <name type="scientific">Rhizophagus irregularis</name>
    <dbReference type="NCBI Taxonomy" id="588596"/>
    <lineage>
        <taxon>Eukaryota</taxon>
        <taxon>Fungi</taxon>
        <taxon>Fungi incertae sedis</taxon>
        <taxon>Mucoromycota</taxon>
        <taxon>Glomeromycotina</taxon>
        <taxon>Glomeromycetes</taxon>
        <taxon>Glomerales</taxon>
        <taxon>Glomeraceae</taxon>
        <taxon>Rhizophagus</taxon>
    </lineage>
</organism>
<protein>
    <submittedName>
        <fullName evidence="1">Uncharacterized protein</fullName>
    </submittedName>
</protein>
<name>A0A2N0PZE2_9GLOM</name>